<reference evidence="9 10" key="2">
    <citation type="submission" date="2024-10" db="EMBL/GenBank/DDBJ databases">
        <authorList>
            <person name="Ryan C."/>
        </authorList>
    </citation>
    <scope>NUCLEOTIDE SEQUENCE [LARGE SCALE GENOMIC DNA]</scope>
</reference>
<dbReference type="Gene3D" id="1.25.40.20">
    <property type="entry name" value="Ankyrin repeat-containing domain"/>
    <property type="match status" value="2"/>
</dbReference>
<feature type="domain" description="PGG" evidence="8">
    <location>
        <begin position="326"/>
        <end position="434"/>
    </location>
</feature>
<keyword evidence="3" id="KW-0677">Repeat</keyword>
<evidence type="ECO:0000256" key="5">
    <source>
        <dbReference type="ARBA" id="ARBA00023043"/>
    </source>
</evidence>
<dbReference type="Proteomes" id="UP001497457">
    <property type="component" value="Chromosome 4rd"/>
</dbReference>
<comment type="subcellular location">
    <subcellularLocation>
        <location evidence="1">Membrane</location>
        <topology evidence="1">Multi-pass membrane protein</topology>
    </subcellularLocation>
</comment>
<evidence type="ECO:0000256" key="4">
    <source>
        <dbReference type="ARBA" id="ARBA00022989"/>
    </source>
</evidence>
<evidence type="ECO:0000256" key="3">
    <source>
        <dbReference type="ARBA" id="ARBA00022737"/>
    </source>
</evidence>
<dbReference type="PANTHER" id="PTHR24186:SF50">
    <property type="entry name" value="ANKYRIN REPEAT-CONTAINING PROTEIN ITN1-LIKE ISOFORM X1"/>
    <property type="match status" value="1"/>
</dbReference>
<accession>A0ABC9EKM6</accession>
<evidence type="ECO:0000313" key="10">
    <source>
        <dbReference type="Proteomes" id="UP001497457"/>
    </source>
</evidence>
<feature type="transmembrane region" description="Helical" evidence="7">
    <location>
        <begin position="373"/>
        <end position="397"/>
    </location>
</feature>
<keyword evidence="5" id="KW-0040">ANK repeat</keyword>
<dbReference type="AlphaFoldDB" id="A0ABC9EKM6"/>
<evidence type="ECO:0000259" key="8">
    <source>
        <dbReference type="Pfam" id="PF13962"/>
    </source>
</evidence>
<dbReference type="EMBL" id="OZ075114">
    <property type="protein sequence ID" value="CAL5059129.1"/>
    <property type="molecule type" value="Genomic_DNA"/>
</dbReference>
<evidence type="ECO:0000256" key="2">
    <source>
        <dbReference type="ARBA" id="ARBA00022692"/>
    </source>
</evidence>
<feature type="transmembrane region" description="Helical" evidence="7">
    <location>
        <begin position="442"/>
        <end position="459"/>
    </location>
</feature>
<dbReference type="PANTHER" id="PTHR24186">
    <property type="entry name" value="PROTEIN PHOSPHATASE 1 REGULATORY SUBUNIT"/>
    <property type="match status" value="1"/>
</dbReference>
<keyword evidence="10" id="KW-1185">Reference proteome</keyword>
<dbReference type="InterPro" id="IPR002110">
    <property type="entry name" value="Ankyrin_rpt"/>
</dbReference>
<keyword evidence="4 7" id="KW-1133">Transmembrane helix</keyword>
<evidence type="ECO:0000256" key="7">
    <source>
        <dbReference type="SAM" id="Phobius"/>
    </source>
</evidence>
<dbReference type="InterPro" id="IPR036770">
    <property type="entry name" value="Ankyrin_rpt-contain_sf"/>
</dbReference>
<dbReference type="SMART" id="SM00248">
    <property type="entry name" value="ANK"/>
    <property type="match status" value="3"/>
</dbReference>
<dbReference type="InterPro" id="IPR026961">
    <property type="entry name" value="PGG_dom"/>
</dbReference>
<reference evidence="10" key="1">
    <citation type="submission" date="2024-06" db="EMBL/GenBank/DDBJ databases">
        <authorList>
            <person name="Ryan C."/>
        </authorList>
    </citation>
    <scope>NUCLEOTIDE SEQUENCE [LARGE SCALE GENOMIC DNA]</scope>
</reference>
<proteinExistence type="predicted"/>
<gene>
    <name evidence="9" type="ORF">URODEC1_LOCUS96488</name>
</gene>
<organism evidence="9 10">
    <name type="scientific">Urochloa decumbens</name>
    <dbReference type="NCBI Taxonomy" id="240449"/>
    <lineage>
        <taxon>Eukaryota</taxon>
        <taxon>Viridiplantae</taxon>
        <taxon>Streptophyta</taxon>
        <taxon>Embryophyta</taxon>
        <taxon>Tracheophyta</taxon>
        <taxon>Spermatophyta</taxon>
        <taxon>Magnoliopsida</taxon>
        <taxon>Liliopsida</taxon>
        <taxon>Poales</taxon>
        <taxon>Poaceae</taxon>
        <taxon>PACMAD clade</taxon>
        <taxon>Panicoideae</taxon>
        <taxon>Panicodae</taxon>
        <taxon>Paniceae</taxon>
        <taxon>Melinidinae</taxon>
        <taxon>Urochloa</taxon>
    </lineage>
</organism>
<feature type="transmembrane region" description="Helical" evidence="7">
    <location>
        <begin position="505"/>
        <end position="529"/>
    </location>
</feature>
<evidence type="ECO:0000256" key="6">
    <source>
        <dbReference type="ARBA" id="ARBA00023136"/>
    </source>
</evidence>
<keyword evidence="6 7" id="KW-0472">Membrane</keyword>
<dbReference type="Pfam" id="PF13962">
    <property type="entry name" value="PGG"/>
    <property type="match status" value="1"/>
</dbReference>
<keyword evidence="2 7" id="KW-0812">Transmembrane</keyword>
<feature type="transmembrane region" description="Helical" evidence="7">
    <location>
        <begin position="418"/>
        <end position="436"/>
    </location>
</feature>
<dbReference type="SUPFAM" id="SSF48403">
    <property type="entry name" value="Ankyrin repeat"/>
    <property type="match status" value="1"/>
</dbReference>
<protein>
    <recommendedName>
        <fullName evidence="8">PGG domain-containing protein</fullName>
    </recommendedName>
</protein>
<sequence length="533" mass="59507">MLLSKDQELDRRPNEGTSPLFLAILSSSGQGLHRVRQSFDPFQSSTCSFSGPDGQNVLHIAVFLDFYHGRVLQHLLNWLPTQTSKLLAEKPDKDGNTPLHFAASKDMWKKSLRTLFWDIVGRHIAYPFCILSCMPMEGPTTLLIDTSESSLFQPDNEGSYPIHVAAASGRIKAIVVILERFPSCATLRDGRGRTFLHVAVEKNMWVIVGYASQSHCPQVESVLSIQDTKGDTALHLAVEGGNRWVFSYLFRNRRVRLDLSNKEGLTALDLARRKIPAGGRFYHKLNPRFLIFRTLRIVRAPAVFSRTDKLLETEISEIDEVRLSDNVTKASQVMGILAGLVTSVTFAAAFKLPGGYRNNDETPKLAGRYAFDAFVISIALAFICSLLATIGLIYSGFDSMDFTVRKIYFNRSYRLLQSSARSLAVAFGLGMYLVMVPRTPKIAIAVCVIIFGGLLFQNFEIQQSIILINTIGMRLGLPAALSLSIEPHSELVVPLPLALLVQQFWSLIVIFVLPAPWIYWGYLIIIFLLSGYL</sequence>
<dbReference type="GO" id="GO:0016020">
    <property type="term" value="C:membrane"/>
    <property type="evidence" value="ECO:0007669"/>
    <property type="project" value="UniProtKB-SubCell"/>
</dbReference>
<evidence type="ECO:0000313" key="9">
    <source>
        <dbReference type="EMBL" id="CAL5059129.1"/>
    </source>
</evidence>
<name>A0ABC9EKM6_9POAL</name>
<evidence type="ECO:0000256" key="1">
    <source>
        <dbReference type="ARBA" id="ARBA00004141"/>
    </source>
</evidence>